<feature type="region of interest" description="Disordered" evidence="1">
    <location>
        <begin position="42"/>
        <end position="69"/>
    </location>
</feature>
<keyword evidence="3" id="KW-1185">Reference proteome</keyword>
<reference evidence="2" key="2">
    <citation type="journal article" date="2021" name="Microbiol. Resour. Announc.">
        <title>Complete Genome Sequence of Polycladomyces abyssicola JIR-001T, Isolated from Hemipelagic Sediment in Deep Seawater.</title>
        <authorList>
            <person name="Tsubouchi T."/>
            <person name="Kaneko Y."/>
        </authorList>
    </citation>
    <scope>NUCLEOTIDE SEQUENCE</scope>
    <source>
        <strain evidence="2">JIR-001</strain>
    </source>
</reference>
<dbReference type="Proteomes" id="UP000677436">
    <property type="component" value="Chromosome"/>
</dbReference>
<accession>A0A8D5UIW9</accession>
<dbReference type="KEGG" id="pabs:JIR001_26810"/>
<reference evidence="2" key="1">
    <citation type="journal article" date="2013" name="Int. J. Syst. Evol. Microbiol.">
        <title>Polycladomyces abyssicola gen. nov., sp. nov., a thermophilic filamentous bacterium isolated from hemipelagic sediment.</title>
        <authorList>
            <person name="Tsubouchi T."/>
            <person name="Shimane Y."/>
            <person name="Mori K."/>
            <person name="Usui K."/>
            <person name="Hiraki T."/>
            <person name="Tame A."/>
            <person name="Uematsu K."/>
            <person name="Maruyama T."/>
            <person name="Hatada Y."/>
        </authorList>
    </citation>
    <scope>NUCLEOTIDE SEQUENCE</scope>
    <source>
        <strain evidence="2">JIR-001</strain>
    </source>
</reference>
<organism evidence="2 3">
    <name type="scientific">Polycladomyces abyssicola</name>
    <dbReference type="NCBI Taxonomy" id="1125966"/>
    <lineage>
        <taxon>Bacteria</taxon>
        <taxon>Bacillati</taxon>
        <taxon>Bacillota</taxon>
        <taxon>Bacilli</taxon>
        <taxon>Bacillales</taxon>
        <taxon>Thermoactinomycetaceae</taxon>
        <taxon>Polycladomyces</taxon>
    </lineage>
</organism>
<name>A0A8D5UIW9_9BACL</name>
<evidence type="ECO:0000256" key="1">
    <source>
        <dbReference type="SAM" id="MobiDB-lite"/>
    </source>
</evidence>
<protein>
    <submittedName>
        <fullName evidence="2">Uncharacterized protein</fullName>
    </submittedName>
</protein>
<sequence>MKDRYQKLEEYKETMDKGFKSIRIELEKIRHEIEHFKINPNIHKAGAGSNLSKSMGIDRNHGIKGNGKS</sequence>
<dbReference type="RefSeq" id="WP_212773186.1">
    <property type="nucleotide sequence ID" value="NZ_AP024601.1"/>
</dbReference>
<dbReference type="AlphaFoldDB" id="A0A8D5UIW9"/>
<evidence type="ECO:0000313" key="3">
    <source>
        <dbReference type="Proteomes" id="UP000677436"/>
    </source>
</evidence>
<proteinExistence type="predicted"/>
<gene>
    <name evidence="2" type="ORF">JIR001_26810</name>
</gene>
<evidence type="ECO:0000313" key="2">
    <source>
        <dbReference type="EMBL" id="BCU82898.1"/>
    </source>
</evidence>
<dbReference type="EMBL" id="AP024601">
    <property type="protein sequence ID" value="BCU82898.1"/>
    <property type="molecule type" value="Genomic_DNA"/>
</dbReference>